<dbReference type="GO" id="GO:0003677">
    <property type="term" value="F:DNA binding"/>
    <property type="evidence" value="ECO:0007669"/>
    <property type="project" value="UniProtKB-KW"/>
</dbReference>
<dbReference type="Gene3D" id="1.10.150.130">
    <property type="match status" value="1"/>
</dbReference>
<dbReference type="InterPro" id="IPR004107">
    <property type="entry name" value="Integrase_SAM-like_N"/>
</dbReference>
<proteinExistence type="predicted"/>
<dbReference type="InterPro" id="IPR010998">
    <property type="entry name" value="Integrase_recombinase_N"/>
</dbReference>
<feature type="domain" description="Integrase SAM-like N-terminal" evidence="2">
    <location>
        <begin position="7"/>
        <end position="48"/>
    </location>
</feature>
<organism evidence="3">
    <name type="scientific">Thermomicrobium roseum</name>
    <dbReference type="NCBI Taxonomy" id="500"/>
    <lineage>
        <taxon>Bacteria</taxon>
        <taxon>Pseudomonadati</taxon>
        <taxon>Thermomicrobiota</taxon>
        <taxon>Thermomicrobia</taxon>
        <taxon>Thermomicrobiales</taxon>
        <taxon>Thermomicrobiaceae</taxon>
        <taxon>Thermomicrobium</taxon>
    </lineage>
</organism>
<comment type="caution">
    <text evidence="3">The sequence shown here is derived from an EMBL/GenBank/DDBJ whole genome shotgun (WGS) entry which is preliminary data.</text>
</comment>
<evidence type="ECO:0000313" key="3">
    <source>
        <dbReference type="EMBL" id="HEF64233.1"/>
    </source>
</evidence>
<dbReference type="EMBL" id="DSJL01000001">
    <property type="protein sequence ID" value="HEF64233.1"/>
    <property type="molecule type" value="Genomic_DNA"/>
</dbReference>
<reference evidence="3" key="1">
    <citation type="journal article" date="2020" name="mSystems">
        <title>Genome- and Community-Level Interaction Insights into Carbon Utilization and Element Cycling Functions of Hydrothermarchaeota in Hydrothermal Sediment.</title>
        <authorList>
            <person name="Zhou Z."/>
            <person name="Liu Y."/>
            <person name="Xu W."/>
            <person name="Pan J."/>
            <person name="Luo Z.H."/>
            <person name="Li M."/>
        </authorList>
    </citation>
    <scope>NUCLEOTIDE SEQUENCE [LARGE SCALE GENOMIC DNA]</scope>
    <source>
        <strain evidence="3">SpSt-222</strain>
    </source>
</reference>
<name>A0A7C1JWG2_THERO</name>
<dbReference type="GO" id="GO:0015074">
    <property type="term" value="P:DNA integration"/>
    <property type="evidence" value="ECO:0007669"/>
    <property type="project" value="InterPro"/>
</dbReference>
<accession>A0A7C1JWG2</accession>
<sequence length="74" mass="8297">MAEVAPHQLAPRTYESYRHILGRHVIPKIGHVRLVRLTSLDVQRAQQETRLRPLSSHRRLSPGRAAGALNDAVA</sequence>
<evidence type="ECO:0000256" key="1">
    <source>
        <dbReference type="ARBA" id="ARBA00023125"/>
    </source>
</evidence>
<protein>
    <recommendedName>
        <fullName evidence="2">Integrase SAM-like N-terminal domain-containing protein</fullName>
    </recommendedName>
</protein>
<dbReference type="Pfam" id="PF14659">
    <property type="entry name" value="Phage_int_SAM_3"/>
    <property type="match status" value="1"/>
</dbReference>
<keyword evidence="1" id="KW-0238">DNA-binding</keyword>
<dbReference type="AlphaFoldDB" id="A0A7C1JWG2"/>
<gene>
    <name evidence="3" type="ORF">ENP47_01260</name>
</gene>
<evidence type="ECO:0000259" key="2">
    <source>
        <dbReference type="Pfam" id="PF14659"/>
    </source>
</evidence>